<name>A0A6M3MCZ8_9ZZZZ</name>
<protein>
    <submittedName>
        <fullName evidence="1">Uncharacterized protein</fullName>
    </submittedName>
</protein>
<accession>A0A6M3MCZ8</accession>
<evidence type="ECO:0000313" key="1">
    <source>
        <dbReference type="EMBL" id="QJB02662.1"/>
    </source>
</evidence>
<gene>
    <name evidence="1" type="ORF">MM171B01106_0009</name>
</gene>
<proteinExistence type="predicted"/>
<dbReference type="AlphaFoldDB" id="A0A6M3MCZ8"/>
<sequence length="124" mass="12994">MAVELQGWDLGILKASADLSAYQFHGVKISATDFTAEPATAGAADGVLQNKPAAAGRACQVRRMGLTKVVLGGTVVAGYYGKTDASAHFVQADTDQDRYIVKFLEGGDSGDEVTALLECGFYNT</sequence>
<reference evidence="1" key="1">
    <citation type="submission" date="2020-03" db="EMBL/GenBank/DDBJ databases">
        <title>The deep terrestrial virosphere.</title>
        <authorList>
            <person name="Holmfeldt K."/>
            <person name="Nilsson E."/>
            <person name="Simone D."/>
            <person name="Lopez-Fernandez M."/>
            <person name="Wu X."/>
            <person name="de Brujin I."/>
            <person name="Lundin D."/>
            <person name="Andersson A."/>
            <person name="Bertilsson S."/>
            <person name="Dopson M."/>
        </authorList>
    </citation>
    <scope>NUCLEOTIDE SEQUENCE</scope>
    <source>
        <strain evidence="1">MM171B01106</strain>
    </source>
</reference>
<organism evidence="1">
    <name type="scientific">viral metagenome</name>
    <dbReference type="NCBI Taxonomy" id="1070528"/>
    <lineage>
        <taxon>unclassified sequences</taxon>
        <taxon>metagenomes</taxon>
        <taxon>organismal metagenomes</taxon>
    </lineage>
</organism>
<dbReference type="EMBL" id="MT143799">
    <property type="protein sequence ID" value="QJB02662.1"/>
    <property type="molecule type" value="Genomic_DNA"/>
</dbReference>